<dbReference type="InterPro" id="IPR014748">
    <property type="entry name" value="Enoyl-CoA_hydra_C"/>
</dbReference>
<dbReference type="SUPFAM" id="SSF52096">
    <property type="entry name" value="ClpP/crotonase"/>
    <property type="match status" value="1"/>
</dbReference>
<dbReference type="Pfam" id="PF00378">
    <property type="entry name" value="ECH_1"/>
    <property type="match status" value="1"/>
</dbReference>
<name>A0A8H9IQ80_9PSEU</name>
<dbReference type="RefSeq" id="WP_145936383.1">
    <property type="nucleotide sequence ID" value="NZ_BNAV01000001.1"/>
</dbReference>
<dbReference type="PANTHER" id="PTHR43802">
    <property type="entry name" value="ENOYL-COA HYDRATASE"/>
    <property type="match status" value="1"/>
</dbReference>
<dbReference type="OrthoDB" id="9775794at2"/>
<proteinExistence type="inferred from homology"/>
<dbReference type="InterPro" id="IPR001753">
    <property type="entry name" value="Enoyl-CoA_hydra/iso"/>
</dbReference>
<keyword evidence="3" id="KW-1185">Reference proteome</keyword>
<comment type="caution">
    <text evidence="2">The sequence shown here is derived from an EMBL/GenBank/DDBJ whole genome shotgun (WGS) entry which is preliminary data.</text>
</comment>
<dbReference type="GO" id="GO:0003824">
    <property type="term" value="F:catalytic activity"/>
    <property type="evidence" value="ECO:0007669"/>
    <property type="project" value="UniProtKB-ARBA"/>
</dbReference>
<reference evidence="2" key="1">
    <citation type="journal article" date="2014" name="Int. J. Syst. Evol. Microbiol.">
        <title>Complete genome sequence of Corynebacterium casei LMG S-19264T (=DSM 44701T), isolated from a smear-ripened cheese.</title>
        <authorList>
            <consortium name="US DOE Joint Genome Institute (JGI-PGF)"/>
            <person name="Walter F."/>
            <person name="Albersmeier A."/>
            <person name="Kalinowski J."/>
            <person name="Ruckert C."/>
        </authorList>
    </citation>
    <scope>NUCLEOTIDE SEQUENCE</scope>
    <source>
        <strain evidence="2">CGMCC 4.7679</strain>
    </source>
</reference>
<gene>
    <name evidence="2" type="ORF">GCM10017566_06610</name>
</gene>
<dbReference type="PANTHER" id="PTHR43802:SF1">
    <property type="entry name" value="IP11341P-RELATED"/>
    <property type="match status" value="1"/>
</dbReference>
<accession>A0A8H9IQ80</accession>
<evidence type="ECO:0000313" key="2">
    <source>
        <dbReference type="EMBL" id="GHF36221.1"/>
    </source>
</evidence>
<dbReference type="EMBL" id="BNAV01000001">
    <property type="protein sequence ID" value="GHF36221.1"/>
    <property type="molecule type" value="Genomic_DNA"/>
</dbReference>
<dbReference type="CDD" id="cd06558">
    <property type="entry name" value="crotonase-like"/>
    <property type="match status" value="1"/>
</dbReference>
<dbReference type="AlphaFoldDB" id="A0A8H9IQ80"/>
<sequence>MSPTTTRAIGPVLVITIDRPHVHNAVDHAVLVGVRAAVERLESAPELRAGVLTGAGGTFCSGADLRARLAGERVVDDNGFAGLTRRRRTKPLIAAAEGNALGGGMELVLACDIVVAARDARFGLPEVRRAVLAAEGGLYRSASVLGRKVAMQLALTGEPIDAERAHQLGLVNELTGPGKALETAVAIAERIAANAPESVRQSKRVIDESAGLAEDDAWALTQEAYAAVKASPEFREGARAFVARKGAR</sequence>
<evidence type="ECO:0000313" key="3">
    <source>
        <dbReference type="Proteomes" id="UP000658656"/>
    </source>
</evidence>
<comment type="similarity">
    <text evidence="1">Belongs to the enoyl-CoA hydratase/isomerase family.</text>
</comment>
<dbReference type="InterPro" id="IPR029045">
    <property type="entry name" value="ClpP/crotonase-like_dom_sf"/>
</dbReference>
<dbReference type="Gene3D" id="3.90.226.10">
    <property type="entry name" value="2-enoyl-CoA Hydratase, Chain A, domain 1"/>
    <property type="match status" value="1"/>
</dbReference>
<dbReference type="Proteomes" id="UP000658656">
    <property type="component" value="Unassembled WGS sequence"/>
</dbReference>
<dbReference type="Gene3D" id="1.10.12.10">
    <property type="entry name" value="Lyase 2-enoyl-coa Hydratase, Chain A, domain 2"/>
    <property type="match status" value="1"/>
</dbReference>
<organism evidence="2 3">
    <name type="scientific">Amycolatopsis bartoniae</name>
    <dbReference type="NCBI Taxonomy" id="941986"/>
    <lineage>
        <taxon>Bacteria</taxon>
        <taxon>Bacillati</taxon>
        <taxon>Actinomycetota</taxon>
        <taxon>Actinomycetes</taxon>
        <taxon>Pseudonocardiales</taxon>
        <taxon>Pseudonocardiaceae</taxon>
        <taxon>Amycolatopsis</taxon>
    </lineage>
</organism>
<protein>
    <submittedName>
        <fullName evidence="2">Enoyl-CoA hydratase</fullName>
    </submittedName>
</protein>
<reference evidence="2" key="2">
    <citation type="submission" date="2020-09" db="EMBL/GenBank/DDBJ databases">
        <authorList>
            <person name="Sun Q."/>
            <person name="Zhou Y."/>
        </authorList>
    </citation>
    <scope>NUCLEOTIDE SEQUENCE</scope>
    <source>
        <strain evidence="2">CGMCC 4.7679</strain>
    </source>
</reference>
<evidence type="ECO:0000256" key="1">
    <source>
        <dbReference type="ARBA" id="ARBA00005254"/>
    </source>
</evidence>